<protein>
    <recommendedName>
        <fullName evidence="6">Ribosomal protein L11 methyltransferase</fullName>
        <shortName evidence="6">L11 Mtase</shortName>
        <ecNumber evidence="6">2.1.1.-</ecNumber>
    </recommendedName>
</protein>
<dbReference type="GO" id="GO:0008168">
    <property type="term" value="F:methyltransferase activity"/>
    <property type="evidence" value="ECO:0007669"/>
    <property type="project" value="UniProtKB-KW"/>
</dbReference>
<evidence type="ECO:0000313" key="7">
    <source>
        <dbReference type="EMBL" id="MEQ2443749.1"/>
    </source>
</evidence>
<accession>A0ABV1E8W2</accession>
<organism evidence="7 8">
    <name type="scientific">Pseudoflavonifractor intestinihominis</name>
    <dbReference type="NCBI Taxonomy" id="3133171"/>
    <lineage>
        <taxon>Bacteria</taxon>
        <taxon>Bacillati</taxon>
        <taxon>Bacillota</taxon>
        <taxon>Clostridia</taxon>
        <taxon>Eubacteriales</taxon>
        <taxon>Oscillospiraceae</taxon>
        <taxon>Pseudoflavonifractor</taxon>
    </lineage>
</organism>
<dbReference type="RefSeq" id="WP_294520384.1">
    <property type="nucleotide sequence ID" value="NZ_JBBMFK010000014.1"/>
</dbReference>
<keyword evidence="2 6" id="KW-0963">Cytoplasm</keyword>
<reference evidence="7 8" key="1">
    <citation type="submission" date="2024-03" db="EMBL/GenBank/DDBJ databases">
        <title>Human intestinal bacterial collection.</title>
        <authorList>
            <person name="Pauvert C."/>
            <person name="Hitch T.C.A."/>
            <person name="Clavel T."/>
        </authorList>
    </citation>
    <scope>NUCLEOTIDE SEQUENCE [LARGE SCALE GENOMIC DNA]</scope>
    <source>
        <strain evidence="7 8">CLA-AP-H29</strain>
    </source>
</reference>
<keyword evidence="7" id="KW-0687">Ribonucleoprotein</keyword>
<comment type="caution">
    <text evidence="7">The sequence shown here is derived from an EMBL/GenBank/DDBJ whole genome shotgun (WGS) entry which is preliminary data.</text>
</comment>
<dbReference type="SUPFAM" id="SSF53335">
    <property type="entry name" value="S-adenosyl-L-methionine-dependent methyltransferases"/>
    <property type="match status" value="1"/>
</dbReference>
<evidence type="ECO:0000256" key="2">
    <source>
        <dbReference type="ARBA" id="ARBA00022490"/>
    </source>
</evidence>
<dbReference type="InterPro" id="IPR029063">
    <property type="entry name" value="SAM-dependent_MTases_sf"/>
</dbReference>
<evidence type="ECO:0000256" key="3">
    <source>
        <dbReference type="ARBA" id="ARBA00022603"/>
    </source>
</evidence>
<feature type="binding site" evidence="6">
    <location>
        <position position="262"/>
    </location>
    <ligand>
        <name>S-adenosyl-L-methionine</name>
        <dbReference type="ChEBI" id="CHEBI:59789"/>
    </ligand>
</feature>
<dbReference type="PANTHER" id="PTHR43648">
    <property type="entry name" value="ELECTRON TRANSFER FLAVOPROTEIN BETA SUBUNIT LYSINE METHYLTRANSFERASE"/>
    <property type="match status" value="1"/>
</dbReference>
<comment type="catalytic activity">
    <reaction evidence="6">
        <text>L-lysyl-[protein] + 3 S-adenosyl-L-methionine = N(6),N(6),N(6)-trimethyl-L-lysyl-[protein] + 3 S-adenosyl-L-homocysteine + 3 H(+)</text>
        <dbReference type="Rhea" id="RHEA:54192"/>
        <dbReference type="Rhea" id="RHEA-COMP:9752"/>
        <dbReference type="Rhea" id="RHEA-COMP:13826"/>
        <dbReference type="ChEBI" id="CHEBI:15378"/>
        <dbReference type="ChEBI" id="CHEBI:29969"/>
        <dbReference type="ChEBI" id="CHEBI:57856"/>
        <dbReference type="ChEBI" id="CHEBI:59789"/>
        <dbReference type="ChEBI" id="CHEBI:61961"/>
    </reaction>
</comment>
<evidence type="ECO:0000256" key="4">
    <source>
        <dbReference type="ARBA" id="ARBA00022679"/>
    </source>
</evidence>
<comment type="similarity">
    <text evidence="1 6">Belongs to the methyltransferase superfamily. PrmA family.</text>
</comment>
<keyword evidence="7" id="KW-0689">Ribosomal protein</keyword>
<dbReference type="Pfam" id="PF06325">
    <property type="entry name" value="PrmA"/>
    <property type="match status" value="1"/>
</dbReference>
<evidence type="ECO:0000313" key="8">
    <source>
        <dbReference type="Proteomes" id="UP001464378"/>
    </source>
</evidence>
<dbReference type="EC" id="2.1.1.-" evidence="6"/>
<dbReference type="GO" id="GO:0005840">
    <property type="term" value="C:ribosome"/>
    <property type="evidence" value="ECO:0007669"/>
    <property type="project" value="UniProtKB-KW"/>
</dbReference>
<feature type="binding site" evidence="6">
    <location>
        <position position="211"/>
    </location>
    <ligand>
        <name>S-adenosyl-L-methionine</name>
        <dbReference type="ChEBI" id="CHEBI:59789"/>
    </ligand>
</feature>
<name>A0ABV1E8W2_9FIRM</name>
<keyword evidence="3 6" id="KW-0489">Methyltransferase</keyword>
<gene>
    <name evidence="6 7" type="primary">prmA</name>
    <name evidence="7" type="ORF">WMO64_09745</name>
</gene>
<dbReference type="PIRSF" id="PIRSF000401">
    <property type="entry name" value="RPL11_MTase"/>
    <property type="match status" value="1"/>
</dbReference>
<dbReference type="EMBL" id="JBBMFK010000014">
    <property type="protein sequence ID" value="MEQ2443749.1"/>
    <property type="molecule type" value="Genomic_DNA"/>
</dbReference>
<dbReference type="NCBIfam" id="TIGR00406">
    <property type="entry name" value="prmA"/>
    <property type="match status" value="1"/>
</dbReference>
<keyword evidence="4 6" id="KW-0808">Transferase</keyword>
<sequence length="325" mass="35558">MDDRWLEVSIDTTDAGMDDLAAYLTAFDLGGLVLEDEAEFQAFLEQNRQYWDYVDEDLMERMKGVARVKFYVTDDSHGHEKLSRITEGLAALRERCGEELGTLAVRTAGLREEDWANNWKQFYKPLTVGERLYIVPEWEKGETAIPEGRTALYLNPGLIFGTGTHASTQLCLGGVEEFVKAGDRVLDLGCGSGILSIAALCLGAEYAFGVDIDPKAVGVAYENAAMNGIGQDIYTVRAGNVLSDRALCAELAERKWNLVLANIVADVIIPLSAQVPGLLAEGGVFLCSGIIDTRADEVQAAIQSRGMKIIRRWEKNGWVALAAAM</sequence>
<dbReference type="GO" id="GO:0032259">
    <property type="term" value="P:methylation"/>
    <property type="evidence" value="ECO:0007669"/>
    <property type="project" value="UniProtKB-KW"/>
</dbReference>
<dbReference type="HAMAP" id="MF_00735">
    <property type="entry name" value="Methyltr_PrmA"/>
    <property type="match status" value="1"/>
</dbReference>
<keyword evidence="8" id="KW-1185">Reference proteome</keyword>
<evidence type="ECO:0000256" key="5">
    <source>
        <dbReference type="ARBA" id="ARBA00022691"/>
    </source>
</evidence>
<dbReference type="InterPro" id="IPR050078">
    <property type="entry name" value="Ribosomal_L11_MeTrfase_PrmA"/>
</dbReference>
<comment type="function">
    <text evidence="6">Methylates ribosomal protein L11.</text>
</comment>
<evidence type="ECO:0000256" key="1">
    <source>
        <dbReference type="ARBA" id="ARBA00009741"/>
    </source>
</evidence>
<feature type="binding site" evidence="6">
    <location>
        <position position="168"/>
    </location>
    <ligand>
        <name>S-adenosyl-L-methionine</name>
        <dbReference type="ChEBI" id="CHEBI:59789"/>
    </ligand>
</feature>
<evidence type="ECO:0000256" key="6">
    <source>
        <dbReference type="HAMAP-Rule" id="MF_00735"/>
    </source>
</evidence>
<dbReference type="Gene3D" id="3.40.50.150">
    <property type="entry name" value="Vaccinia Virus protein VP39"/>
    <property type="match status" value="1"/>
</dbReference>
<dbReference type="Proteomes" id="UP001464378">
    <property type="component" value="Unassembled WGS sequence"/>
</dbReference>
<comment type="subcellular location">
    <subcellularLocation>
        <location evidence="6">Cytoplasm</location>
    </subcellularLocation>
</comment>
<proteinExistence type="inferred from homology"/>
<dbReference type="CDD" id="cd02440">
    <property type="entry name" value="AdoMet_MTases"/>
    <property type="match status" value="1"/>
</dbReference>
<feature type="binding site" evidence="6">
    <location>
        <position position="189"/>
    </location>
    <ligand>
        <name>S-adenosyl-L-methionine</name>
        <dbReference type="ChEBI" id="CHEBI:59789"/>
    </ligand>
</feature>
<dbReference type="PANTHER" id="PTHR43648:SF1">
    <property type="entry name" value="ELECTRON TRANSFER FLAVOPROTEIN BETA SUBUNIT LYSINE METHYLTRANSFERASE"/>
    <property type="match status" value="1"/>
</dbReference>
<dbReference type="InterPro" id="IPR004498">
    <property type="entry name" value="Ribosomal_PrmA_MeTrfase"/>
</dbReference>
<keyword evidence="5 6" id="KW-0949">S-adenosyl-L-methionine</keyword>